<reference evidence="5 6" key="1">
    <citation type="submission" date="2018-12" db="EMBL/GenBank/DDBJ databases">
        <title>The genome of Variovorax gossypii DSM 100435.</title>
        <authorList>
            <person name="Gao J."/>
            <person name="Sun J."/>
        </authorList>
    </citation>
    <scope>NUCLEOTIDE SEQUENCE [LARGE SCALE GENOMIC DNA]</scope>
    <source>
        <strain evidence="5 6">DSM 100435</strain>
    </source>
</reference>
<gene>
    <name evidence="5" type="primary">mdcG</name>
    <name evidence="5" type="ORF">EJP69_20070</name>
</gene>
<proteinExistence type="predicted"/>
<evidence type="ECO:0000259" key="4">
    <source>
        <dbReference type="Pfam" id="PF20866"/>
    </source>
</evidence>
<dbReference type="EMBL" id="RXOE01000005">
    <property type="protein sequence ID" value="RTQ32991.1"/>
    <property type="molecule type" value="Genomic_DNA"/>
</dbReference>
<evidence type="ECO:0000259" key="3">
    <source>
        <dbReference type="Pfam" id="PF10620"/>
    </source>
</evidence>
<evidence type="ECO:0000313" key="5">
    <source>
        <dbReference type="EMBL" id="RTQ32991.1"/>
    </source>
</evidence>
<dbReference type="AlphaFoldDB" id="A0A3S0JUH9"/>
<dbReference type="OrthoDB" id="8562329at2"/>
<dbReference type="GO" id="GO:0016779">
    <property type="term" value="F:nucleotidyltransferase activity"/>
    <property type="evidence" value="ECO:0007669"/>
    <property type="project" value="UniProtKB-KW"/>
</dbReference>
<dbReference type="Pfam" id="PF20866">
    <property type="entry name" value="MdcG_N"/>
    <property type="match status" value="1"/>
</dbReference>
<dbReference type="InterPro" id="IPR048903">
    <property type="entry name" value="MdcG_N"/>
</dbReference>
<protein>
    <submittedName>
        <fullName evidence="5">Malonate decarboxylase holo-[acyl-carrier-protein] synthase</fullName>
    </submittedName>
</protein>
<feature type="domain" description="Phosphoribosyl-dephospho-CoA transferase MdcG N-terminal" evidence="4">
    <location>
        <begin position="5"/>
        <end position="81"/>
    </location>
</feature>
<sequence length="227" mass="24977">MVDLRRHQLVKLTRGGWCVILERQWDTQARECLAHWAARGLPLVVTRQATDSTVHGSVALGLSAPSRWGCRKLAVRVQGEELLELCDFPYLGELLGTLPSHAYGPMHRLTEELEQYEAPARVFGSYGWQAISGCDHVQAGSDLDLAVPVEGAEHADAIADLLHCYGDTSPRLDGELIFGNGAAVAWREWRAWRAGRAQAVLVKQLDGVSLQRDALWCGRRGSVEAVS</sequence>
<evidence type="ECO:0000313" key="6">
    <source>
        <dbReference type="Proteomes" id="UP000267418"/>
    </source>
</evidence>
<keyword evidence="1" id="KW-0808">Transferase</keyword>
<evidence type="ECO:0000256" key="1">
    <source>
        <dbReference type="ARBA" id="ARBA00022679"/>
    </source>
</evidence>
<dbReference type="RefSeq" id="WP_126472247.1">
    <property type="nucleotide sequence ID" value="NZ_RXOE01000005.1"/>
</dbReference>
<feature type="domain" description="Phosphoribosyl-dephospho-CoA transferase MdcG C-terminal" evidence="3">
    <location>
        <begin position="97"/>
        <end position="213"/>
    </location>
</feature>
<keyword evidence="6" id="KW-1185">Reference proteome</keyword>
<comment type="caution">
    <text evidence="5">The sequence shown here is derived from an EMBL/GenBank/DDBJ whole genome shotgun (WGS) entry which is preliminary data.</text>
</comment>
<dbReference type="Proteomes" id="UP000267418">
    <property type="component" value="Unassembled WGS sequence"/>
</dbReference>
<dbReference type="InterPro" id="IPR049180">
    <property type="entry name" value="MdcG_C"/>
</dbReference>
<evidence type="ECO:0000256" key="2">
    <source>
        <dbReference type="ARBA" id="ARBA00022695"/>
    </source>
</evidence>
<dbReference type="NCBIfam" id="TIGR03135">
    <property type="entry name" value="malonate_mdcG"/>
    <property type="match status" value="1"/>
</dbReference>
<dbReference type="InterPro" id="IPR017557">
    <property type="entry name" value="Holo-ACP_synthase"/>
</dbReference>
<dbReference type="Pfam" id="PF10620">
    <property type="entry name" value="MdcG"/>
    <property type="match status" value="1"/>
</dbReference>
<name>A0A3S0JUH9_9BURK</name>
<keyword evidence="2" id="KW-0548">Nucleotidyltransferase</keyword>
<organism evidence="5 6">
    <name type="scientific">Variovorax gossypii</name>
    <dbReference type="NCBI Taxonomy" id="1679495"/>
    <lineage>
        <taxon>Bacteria</taxon>
        <taxon>Pseudomonadati</taxon>
        <taxon>Pseudomonadota</taxon>
        <taxon>Betaproteobacteria</taxon>
        <taxon>Burkholderiales</taxon>
        <taxon>Comamonadaceae</taxon>
        <taxon>Variovorax</taxon>
    </lineage>
</organism>
<accession>A0A3S0JUH9</accession>